<dbReference type="InterPro" id="IPR059100">
    <property type="entry name" value="TSP3_bac"/>
</dbReference>
<dbReference type="EMBL" id="CP032050">
    <property type="protein sequence ID" value="AYN66617.1"/>
    <property type="molecule type" value="Genomic_DNA"/>
</dbReference>
<evidence type="ECO:0000313" key="10">
    <source>
        <dbReference type="EMBL" id="AYN66617.1"/>
    </source>
</evidence>
<evidence type="ECO:0000259" key="8">
    <source>
        <dbReference type="Pfam" id="PF03160"/>
    </source>
</evidence>
<keyword evidence="4" id="KW-0677">Repeat</keyword>
<proteinExistence type="predicted"/>
<feature type="domain" description="DUF11" evidence="7">
    <location>
        <begin position="856"/>
        <end position="969"/>
    </location>
</feature>
<feature type="domain" description="Calx-beta" evidence="8">
    <location>
        <begin position="37"/>
        <end position="149"/>
    </location>
</feature>
<dbReference type="PANTHER" id="PTHR37467">
    <property type="entry name" value="EXPORTED CALCIUM-BINDING GLYCOPROTEIN-RELATED"/>
    <property type="match status" value="1"/>
</dbReference>
<feature type="domain" description="Ig-like" evidence="9">
    <location>
        <begin position="558"/>
        <end position="635"/>
    </location>
</feature>
<dbReference type="InterPro" id="IPR001434">
    <property type="entry name" value="OmcB-like_DUF11"/>
</dbReference>
<name>A0A3G2L2W5_9FLAO</name>
<dbReference type="Pfam" id="PF18884">
    <property type="entry name" value="TSP3_bac"/>
    <property type="match status" value="3"/>
</dbReference>
<evidence type="ECO:0000256" key="4">
    <source>
        <dbReference type="ARBA" id="ARBA00022737"/>
    </source>
</evidence>
<feature type="region of interest" description="Disordered" evidence="6">
    <location>
        <begin position="741"/>
        <end position="775"/>
    </location>
</feature>
<evidence type="ECO:0000256" key="1">
    <source>
        <dbReference type="ARBA" id="ARBA00004613"/>
    </source>
</evidence>
<gene>
    <name evidence="10" type="ORF">D1013_04060</name>
</gene>
<dbReference type="Pfam" id="PF13585">
    <property type="entry name" value="CHU_C"/>
    <property type="match status" value="1"/>
</dbReference>
<accession>A0A3G2L2W5</accession>
<evidence type="ECO:0000259" key="7">
    <source>
        <dbReference type="Pfam" id="PF01345"/>
    </source>
</evidence>
<dbReference type="NCBIfam" id="TIGR04131">
    <property type="entry name" value="Bac_Flav_CTERM"/>
    <property type="match status" value="1"/>
</dbReference>
<dbReference type="Pfam" id="PF03160">
    <property type="entry name" value="Calx-beta"/>
    <property type="match status" value="2"/>
</dbReference>
<sequence length="1228" mass="130664">MKMKKKRTRFAAAITGLGKAFLLLLLFCYGQTAFGQTVSITSSDLDAAESDGIANPASFLISRSEANIFPTTVNYSLTGTSDDGSDYTGPTGSVTLNNGNGGQALVTVDIVDDNLVEGPETLIVTLTSAVFGTIDTNANTITINIADNDTGNFTLEMLDGDASETEAAEVANPGQYVLRLDKANGTGAPITIPYNFNNGTATRGTDFEVRNDPNIAQNQISFPAGVNQVNIFIDVLDDTTPETEETVILNLGQPSNTALFSFTQVPAADRTVTITDNDCIAGDVAPTINNNPKEFCSPPNNSVNLNTFIQGNAPAGSSVRWSLQANPSTAGQLLPANPAATESGTYYAVFWANDNSCASPSSAVEVTFTEQPSAGTVTNATACNNPTNEFGPVRIDLDDLIEDEDAGSWSQTGGPDITIPNNNNLDFRGQPSGNYEFTYTTNTVGPCGPNTSVVTISVDDCDPCVAGDDAPTLNNTVPTTFCDEIDDDITLNDYAPNNGPNGTFLRWASDAADPTGSFVPQNRITNPLPGTYYGFYYDATNDCTSPLLTINLAVTASPQLQSSAGAERCGPGTLTLTATASANATILWYTQPTGGTSVGSGANFTTPNLNQSITYYVEASSNNCATERVAVEAVVSAPVFTGSPQNASSCNVTQYGNTILDLDDLFTQIPSDGEWAFVDGPSAATPNASNILDFQGFPNGNYIFSYTTTGAEAPCENQTAQVIISVSSCDTDDDNDGLLGGIEASLGTDPNNPDTDGDGILDGEEVGDDPNNPIDTDGDGIIDALDSNILDTDNDGTLDHLDPGNNNPCVPDNSVGLCDTDEDGISDGDEEVAGSDPFDACSPNINHENCDPTPIDLEIVKTLDKPDAVVGDEVMFTVSVNNLSARTARNVIVGDLLETGFAYKNHNTSIGTYNQLDGMWTIFEIPASGTATLTVTVDVIEGGPYTNVAELLQSFPDDDNEANNVAEVSLNVDLPEGIDLVMEKLARIVDSNDTLNISNNRNLSEVNPLVGQEVIFTLRVTNKSRENAVSNIQVLDTISEGFQYISHEALLGTFNLQTGLWVIPELLRNEVAELQIRVAVPTVGTFTNRAEIVRSSPLDSEGKYDNNVDEVTVNVSERTQADFGIIFNQFSPNNDGVNDDLKINRTLVNENGTQREIDILYDIKIFNRYGSVVFEGADMSGDIIWDGSREGKEVPDGTYFYVLNVALQEEVEGVETNTTKKGWIQLIR</sequence>
<dbReference type="InterPro" id="IPR026341">
    <property type="entry name" value="T9SS_type_B"/>
</dbReference>
<dbReference type="AlphaFoldDB" id="A0A3G2L2W5"/>
<dbReference type="InterPro" id="IPR003644">
    <property type="entry name" value="Calx_beta"/>
</dbReference>
<dbReference type="GO" id="GO:0007154">
    <property type="term" value="P:cell communication"/>
    <property type="evidence" value="ECO:0007669"/>
    <property type="project" value="InterPro"/>
</dbReference>
<dbReference type="InterPro" id="IPR053180">
    <property type="entry name" value="Ca-binding_acidic-repeat"/>
</dbReference>
<keyword evidence="3" id="KW-0732">Signal</keyword>
<dbReference type="GO" id="GO:0016020">
    <property type="term" value="C:membrane"/>
    <property type="evidence" value="ECO:0007669"/>
    <property type="project" value="InterPro"/>
</dbReference>
<dbReference type="InterPro" id="IPR047589">
    <property type="entry name" value="DUF11_rpt"/>
</dbReference>
<dbReference type="Gene3D" id="2.60.40.2030">
    <property type="match status" value="2"/>
</dbReference>
<dbReference type="Pfam" id="PF19081">
    <property type="entry name" value="Ig_7"/>
    <property type="match status" value="1"/>
</dbReference>
<dbReference type="OrthoDB" id="1236981at2"/>
<dbReference type="PANTHER" id="PTHR37467:SF1">
    <property type="entry name" value="EXPORTED CALCIUM-BINDING GLYCOPROTEIN"/>
    <property type="match status" value="1"/>
</dbReference>
<feature type="compositionally biased region" description="Acidic residues" evidence="6">
    <location>
        <begin position="755"/>
        <end position="768"/>
    </location>
</feature>
<keyword evidence="5" id="KW-0106">Calcium</keyword>
<evidence type="ECO:0000313" key="11">
    <source>
        <dbReference type="Proteomes" id="UP000276309"/>
    </source>
</evidence>
<feature type="domain" description="DUF11" evidence="7">
    <location>
        <begin position="1003"/>
        <end position="1113"/>
    </location>
</feature>
<dbReference type="InterPro" id="IPR044023">
    <property type="entry name" value="Ig_7"/>
</dbReference>
<dbReference type="Proteomes" id="UP000276309">
    <property type="component" value="Chromosome"/>
</dbReference>
<evidence type="ECO:0000259" key="9">
    <source>
        <dbReference type="Pfam" id="PF19081"/>
    </source>
</evidence>
<keyword evidence="2" id="KW-0964">Secreted</keyword>
<keyword evidence="11" id="KW-1185">Reference proteome</keyword>
<dbReference type="SUPFAM" id="SSF141072">
    <property type="entry name" value="CalX-like"/>
    <property type="match status" value="2"/>
</dbReference>
<protein>
    <submittedName>
        <fullName evidence="10">DUF11 domain-containing protein</fullName>
    </submittedName>
</protein>
<dbReference type="Pfam" id="PF01345">
    <property type="entry name" value="DUF11"/>
    <property type="match status" value="2"/>
</dbReference>
<evidence type="ECO:0000256" key="6">
    <source>
        <dbReference type="SAM" id="MobiDB-lite"/>
    </source>
</evidence>
<organism evidence="10 11">
    <name type="scientific">Euzebyella marina</name>
    <dbReference type="NCBI Taxonomy" id="1761453"/>
    <lineage>
        <taxon>Bacteria</taxon>
        <taxon>Pseudomonadati</taxon>
        <taxon>Bacteroidota</taxon>
        <taxon>Flavobacteriia</taxon>
        <taxon>Flavobacteriales</taxon>
        <taxon>Flavobacteriaceae</taxon>
        <taxon>Euzebyella</taxon>
    </lineage>
</organism>
<evidence type="ECO:0000256" key="2">
    <source>
        <dbReference type="ARBA" id="ARBA00022525"/>
    </source>
</evidence>
<dbReference type="NCBIfam" id="TIGR01451">
    <property type="entry name" value="B_ant_repeat"/>
    <property type="match status" value="2"/>
</dbReference>
<dbReference type="KEGG" id="emar:D1013_04060"/>
<dbReference type="RefSeq" id="WP_121847669.1">
    <property type="nucleotide sequence ID" value="NZ_CP032050.1"/>
</dbReference>
<evidence type="ECO:0000256" key="5">
    <source>
        <dbReference type="ARBA" id="ARBA00022837"/>
    </source>
</evidence>
<feature type="domain" description="Calx-beta" evidence="8">
    <location>
        <begin position="180"/>
        <end position="278"/>
    </location>
</feature>
<comment type="subcellular location">
    <subcellularLocation>
        <location evidence="1">Secreted</location>
    </subcellularLocation>
</comment>
<reference evidence="10 11" key="1">
    <citation type="submission" date="2018-08" db="EMBL/GenBank/DDBJ databases">
        <title>The reduced genetic potential of extracellular carbohydrate catabolism in Euzebyella marina RN62, a Flavobacteriia bacterium isolated from the hadal water.</title>
        <authorList>
            <person name="Xue C."/>
        </authorList>
    </citation>
    <scope>NUCLEOTIDE SEQUENCE [LARGE SCALE GENOMIC DNA]</scope>
    <source>
        <strain evidence="10 11">RN62</strain>
    </source>
</reference>
<dbReference type="InterPro" id="IPR038081">
    <property type="entry name" value="CalX-like_sf"/>
</dbReference>
<evidence type="ECO:0000256" key="3">
    <source>
        <dbReference type="ARBA" id="ARBA00022729"/>
    </source>
</evidence>